<organism evidence="2 3">
    <name type="scientific">Natronospirillum operosum</name>
    <dbReference type="NCBI Taxonomy" id="2759953"/>
    <lineage>
        <taxon>Bacteria</taxon>
        <taxon>Pseudomonadati</taxon>
        <taxon>Pseudomonadota</taxon>
        <taxon>Gammaproteobacteria</taxon>
        <taxon>Oceanospirillales</taxon>
        <taxon>Natronospirillaceae</taxon>
        <taxon>Natronospirillum</taxon>
    </lineage>
</organism>
<feature type="transmembrane region" description="Helical" evidence="1">
    <location>
        <begin position="45"/>
        <end position="67"/>
    </location>
</feature>
<feature type="transmembrane region" description="Helical" evidence="1">
    <location>
        <begin position="9"/>
        <end position="30"/>
    </location>
</feature>
<reference evidence="2 3" key="1">
    <citation type="submission" date="2019-04" db="EMBL/GenBank/DDBJ databases">
        <title>Natronospirillum operosus gen. nov., sp. nov., a haloalkaliphilic satellite isolated from decaying biomass of laboratory culture of cyanobacterium Geitlerinema sp. and proposal of Natronospirillaceae fam. nov. and Saccharospirillaceae fam. nov.</title>
        <authorList>
            <person name="Kevbrin V."/>
            <person name="Boltyanskaya Y."/>
            <person name="Koziaeva V."/>
            <person name="Grouzdev D.S."/>
            <person name="Park M."/>
            <person name="Cho J."/>
        </authorList>
    </citation>
    <scope>NUCLEOTIDE SEQUENCE [LARGE SCALE GENOMIC DNA]</scope>
    <source>
        <strain evidence="2 3">G-116</strain>
    </source>
</reference>
<keyword evidence="3" id="KW-1185">Reference proteome</keyword>
<evidence type="ECO:0000313" key="3">
    <source>
        <dbReference type="Proteomes" id="UP000297475"/>
    </source>
</evidence>
<feature type="transmembrane region" description="Helical" evidence="1">
    <location>
        <begin position="79"/>
        <end position="98"/>
    </location>
</feature>
<feature type="transmembrane region" description="Helical" evidence="1">
    <location>
        <begin position="104"/>
        <end position="124"/>
    </location>
</feature>
<protein>
    <submittedName>
        <fullName evidence="2">Uncharacterized protein</fullName>
    </submittedName>
</protein>
<name>A0A4Z0W7V2_9GAMM</name>
<dbReference type="EMBL" id="SRMF01000007">
    <property type="protein sequence ID" value="TGG91699.1"/>
    <property type="molecule type" value="Genomic_DNA"/>
</dbReference>
<keyword evidence="1" id="KW-1133">Transmembrane helix</keyword>
<dbReference type="AlphaFoldDB" id="A0A4Z0W7V2"/>
<dbReference type="Proteomes" id="UP000297475">
    <property type="component" value="Unassembled WGS sequence"/>
</dbReference>
<dbReference type="OrthoDB" id="343256at2"/>
<sequence>MIRTVSRSIGAVVGGLLVTAIPATLIDILLESTGVFPPPDQGLHVTWMIVVALFYRTLFMVAGAYLTALIARQKPMLHCLILGTIGMLITLIGMSVMIDRAPLWFPVTLMLLIYPSVWLGGVLADRRRKANAWG</sequence>
<accession>A0A4Z0W7V2</accession>
<keyword evidence="1" id="KW-0472">Membrane</keyword>
<evidence type="ECO:0000256" key="1">
    <source>
        <dbReference type="SAM" id="Phobius"/>
    </source>
</evidence>
<evidence type="ECO:0000313" key="2">
    <source>
        <dbReference type="EMBL" id="TGG91699.1"/>
    </source>
</evidence>
<keyword evidence="1" id="KW-0812">Transmembrane</keyword>
<dbReference type="RefSeq" id="WP_135484110.1">
    <property type="nucleotide sequence ID" value="NZ_SRMF01000007.1"/>
</dbReference>
<proteinExistence type="predicted"/>
<comment type="caution">
    <text evidence="2">The sequence shown here is derived from an EMBL/GenBank/DDBJ whole genome shotgun (WGS) entry which is preliminary data.</text>
</comment>
<gene>
    <name evidence="2" type="ORF">E4656_14990</name>
</gene>